<evidence type="ECO:0000256" key="2">
    <source>
        <dbReference type="ARBA" id="ARBA00022980"/>
    </source>
</evidence>
<dbReference type="Gene3D" id="1.10.287.10">
    <property type="entry name" value="S15/NS1, RNA-binding"/>
    <property type="match status" value="1"/>
</dbReference>
<evidence type="ECO:0000313" key="8">
    <source>
        <dbReference type="Proteomes" id="UP000243425"/>
    </source>
</evidence>
<dbReference type="GO" id="GO:0006412">
    <property type="term" value="P:translation"/>
    <property type="evidence" value="ECO:0007669"/>
    <property type="project" value="InterPro"/>
</dbReference>
<dbReference type="InterPro" id="IPR012606">
    <property type="entry name" value="Ribosomal_uS15_N"/>
</dbReference>
<dbReference type="Pfam" id="PF08069">
    <property type="entry name" value="Ribosomal_S13_N"/>
    <property type="match status" value="1"/>
</dbReference>
<evidence type="ECO:0000256" key="3">
    <source>
        <dbReference type="ARBA" id="ARBA00023274"/>
    </source>
</evidence>
<dbReference type="CDD" id="cd00677">
    <property type="entry name" value="S15_NS1_EPRS_RNA-bind"/>
    <property type="match status" value="1"/>
</dbReference>
<dbReference type="RefSeq" id="XP_001712959.1">
    <property type="nucleotide sequence ID" value="XM_001712907.1"/>
</dbReference>
<dbReference type="PROSITE" id="PS00362">
    <property type="entry name" value="RIBOSOMAL_S15"/>
    <property type="match status" value="1"/>
</dbReference>
<dbReference type="Gene3D" id="4.10.860.130">
    <property type="match status" value="1"/>
</dbReference>
<dbReference type="GO" id="GO:0070181">
    <property type="term" value="F:small ribosomal subunit rRNA binding"/>
    <property type="evidence" value="ECO:0007669"/>
    <property type="project" value="TreeGrafter"/>
</dbReference>
<evidence type="ECO:0000259" key="5">
    <source>
        <dbReference type="SMART" id="SM01386"/>
    </source>
</evidence>
<reference evidence="7 8" key="2">
    <citation type="journal article" date="2006" name="Proc. Natl. Acad. Sci. U.S.A.">
        <title>Complete nucleotide sequence of the chlorarachniophyte nucleomorph: nature's smallest nucleus.</title>
        <authorList>
            <person name="Gilson P.R."/>
            <person name="Su V."/>
            <person name="Slamovits C.H."/>
            <person name="Reith M.E."/>
            <person name="Keeling P.J."/>
            <person name="McFadden G.I."/>
        </authorList>
    </citation>
    <scope>NUCLEOTIDE SEQUENCE [LARGE SCALE GENOMIC DNA]</scope>
    <source>
        <strain evidence="8">CCMP621</strain>
    </source>
</reference>
<dbReference type="EMBL" id="U58510">
    <property type="protein sequence ID" value="AAD05366.1"/>
    <property type="molecule type" value="Genomic_DNA"/>
</dbReference>
<sequence>MGKMYSKGKGISSTTVPYRKYSCEWKGLTSQNLIKIIANLAKNNNLPPSKIGLVLRDEKLVVDTRNISGMNISKILRLKGLVPLVPEDLFYLIKKANKIKAHLSDFKHDLANRYHLNLIESHIYRLSRYYKRIFRLPKNWKYISNNNKNKLTKEKTMKDKTIPKAKNNQSTNIKHWGYRETNI</sequence>
<keyword evidence="2 4" id="KW-0689">Ribosomal protein</keyword>
<dbReference type="SUPFAM" id="SSF47060">
    <property type="entry name" value="S15/NS1 RNA-binding domain"/>
    <property type="match status" value="1"/>
</dbReference>
<name>Q40939_BIGNA</name>
<dbReference type="EMBL" id="DQ158858">
    <property type="protein sequence ID" value="ABA27347.1"/>
    <property type="molecule type" value="Genomic_DNA"/>
</dbReference>
<dbReference type="SMART" id="SM01387">
    <property type="entry name" value="Ribosomal_S15"/>
    <property type="match status" value="1"/>
</dbReference>
<gene>
    <name evidence="6" type="primary">RPS13</name>
    <name evidence="7" type="synonym">rps13</name>
</gene>
<protein>
    <submittedName>
        <fullName evidence="6 7">Ribosomal protein S13</fullName>
    </submittedName>
</protein>
<dbReference type="GO" id="GO:0005730">
    <property type="term" value="C:nucleolus"/>
    <property type="evidence" value="ECO:0007669"/>
    <property type="project" value="TreeGrafter"/>
</dbReference>
<keyword evidence="3 4" id="KW-0687">Ribonucleoprotein</keyword>
<dbReference type="SMART" id="SM01386">
    <property type="entry name" value="Ribosomal_S13_N"/>
    <property type="match status" value="1"/>
</dbReference>
<organism evidence="6">
    <name type="scientific">Bigelowiella natans</name>
    <name type="common">Pedinomonas minutissima</name>
    <name type="synonym">Chlorarachnion sp. (strain CCMP621)</name>
    <dbReference type="NCBI Taxonomy" id="227086"/>
    <lineage>
        <taxon>Eukaryota</taxon>
        <taxon>Sar</taxon>
        <taxon>Rhizaria</taxon>
        <taxon>Cercozoa</taxon>
        <taxon>Chlorarachniophyceae</taxon>
        <taxon>Bigelowiella</taxon>
    </lineage>
</organism>
<evidence type="ECO:0000313" key="7">
    <source>
        <dbReference type="EMBL" id="ABA27347.1"/>
    </source>
</evidence>
<comment type="similarity">
    <text evidence="1 4">Belongs to the universal ribosomal protein uS15 family.</text>
</comment>
<dbReference type="GO" id="GO:0003735">
    <property type="term" value="F:structural constituent of ribosome"/>
    <property type="evidence" value="ECO:0007669"/>
    <property type="project" value="InterPro"/>
</dbReference>
<dbReference type="Pfam" id="PF00312">
    <property type="entry name" value="Ribosomal_S15"/>
    <property type="match status" value="1"/>
</dbReference>
<feature type="domain" description="Small ribosomal subunit protein uS15 N-terminal" evidence="5">
    <location>
        <begin position="1"/>
        <end position="61"/>
    </location>
</feature>
<dbReference type="InterPro" id="IPR000589">
    <property type="entry name" value="Ribosomal_uS15"/>
</dbReference>
<dbReference type="GO" id="GO:0022627">
    <property type="term" value="C:cytosolic small ribosomal subunit"/>
    <property type="evidence" value="ECO:0007669"/>
    <property type="project" value="TreeGrafter"/>
</dbReference>
<dbReference type="Proteomes" id="UP000243425">
    <property type="component" value="Nucleomorph 3"/>
</dbReference>
<evidence type="ECO:0000313" key="6">
    <source>
        <dbReference type="EMBL" id="AAD05366.1"/>
    </source>
</evidence>
<reference evidence="6" key="1">
    <citation type="journal article" date="1996" name="Proc. Natl. Acad. Sci. U.S.A.">
        <title>The miniaturized nuclear genome of eukaryotic endosymbiont contains genes that overlap, genes that are cotranscribed, and the smallest known spliceosomal introns.</title>
        <authorList>
            <person name="Gilson P.R."/>
            <person name="McFadden G.I."/>
        </authorList>
    </citation>
    <scope>NUCLEOTIDE SEQUENCE</scope>
    <source>
        <strain evidence="6">CCMP 621</strain>
    </source>
</reference>
<dbReference type="AlphaFoldDB" id="Q40939"/>
<dbReference type="PANTHER" id="PTHR11885:SF6">
    <property type="entry name" value="SMALL RIBOSOMAL SUBUNIT PROTEIN US15"/>
    <property type="match status" value="1"/>
</dbReference>
<evidence type="ECO:0000256" key="4">
    <source>
        <dbReference type="RuleBase" id="RU003919"/>
    </source>
</evidence>
<dbReference type="InterPro" id="IPR023029">
    <property type="entry name" value="Ribosomal_uS15_arc_euk"/>
</dbReference>
<dbReference type="InterPro" id="IPR009068">
    <property type="entry name" value="uS15_NS1_RNA-bd_sf"/>
</dbReference>
<dbReference type="PANTHER" id="PTHR11885">
    <property type="entry name" value="RIBOSOMAL PROTEIN S15P/S13E"/>
    <property type="match status" value="1"/>
</dbReference>
<geneLocation type="nucleomorph" evidence="7"/>
<dbReference type="GeneID" id="5788328"/>
<keyword evidence="7" id="KW-0542">Nucleomorph</keyword>
<evidence type="ECO:0000256" key="1">
    <source>
        <dbReference type="ARBA" id="ARBA00008434"/>
    </source>
</evidence>
<proteinExistence type="inferred from homology"/>
<accession>Q40939</accession>